<organism evidence="2 3">
    <name type="scientific">Mycobacterium kansasii</name>
    <dbReference type="NCBI Taxonomy" id="1768"/>
    <lineage>
        <taxon>Bacteria</taxon>
        <taxon>Bacillati</taxon>
        <taxon>Actinomycetota</taxon>
        <taxon>Actinomycetes</taxon>
        <taxon>Mycobacteriales</taxon>
        <taxon>Mycobacteriaceae</taxon>
        <taxon>Mycobacterium</taxon>
    </lineage>
</organism>
<gene>
    <name evidence="2" type="ORF">BZL29_4356</name>
</gene>
<comment type="caution">
    <text evidence="2">The sequence shown here is derived from an EMBL/GenBank/DDBJ whole genome shotgun (WGS) entry which is preliminary data.</text>
</comment>
<accession>A0A1V3X952</accession>
<dbReference type="Proteomes" id="UP000188532">
    <property type="component" value="Unassembled WGS sequence"/>
</dbReference>
<evidence type="ECO:0000313" key="2">
    <source>
        <dbReference type="EMBL" id="OOK74981.1"/>
    </source>
</evidence>
<protein>
    <submittedName>
        <fullName evidence="2">Uncharacterized protein</fullName>
    </submittedName>
</protein>
<proteinExistence type="predicted"/>
<name>A0A1V3X952_MYCKA</name>
<feature type="region of interest" description="Disordered" evidence="1">
    <location>
        <begin position="18"/>
        <end position="41"/>
    </location>
</feature>
<reference evidence="2 3" key="1">
    <citation type="submission" date="2017-02" db="EMBL/GenBank/DDBJ databases">
        <title>Complete genome sequences of Mycobacterium kansasii strains isolated from rhesus macaques.</title>
        <authorList>
            <person name="Panda A."/>
            <person name="Nagaraj S."/>
            <person name="Zhao X."/>
            <person name="Tettelin H."/>
            <person name="Detolla L.J."/>
        </authorList>
    </citation>
    <scope>NUCLEOTIDE SEQUENCE [LARGE SCALE GENOMIC DNA]</scope>
    <source>
        <strain evidence="2 3">11-3469</strain>
    </source>
</reference>
<dbReference type="AlphaFoldDB" id="A0A1V3X952"/>
<dbReference type="EMBL" id="MVBN01000004">
    <property type="protein sequence ID" value="OOK74981.1"/>
    <property type="molecule type" value="Genomic_DNA"/>
</dbReference>
<sequence>MVALPSMSLAMHVPQLPASQLKGGSRPARRALSRRVSPGTRGTDTFLRSSWIVTMPGSVITAL</sequence>
<evidence type="ECO:0000313" key="3">
    <source>
        <dbReference type="Proteomes" id="UP000188532"/>
    </source>
</evidence>
<evidence type="ECO:0000256" key="1">
    <source>
        <dbReference type="SAM" id="MobiDB-lite"/>
    </source>
</evidence>